<dbReference type="Proteomes" id="UP001276150">
    <property type="component" value="Unassembled WGS sequence"/>
</dbReference>
<gene>
    <name evidence="2" type="ORF">ORD21_08205</name>
</gene>
<sequence length="58" mass="6284">MQRNPDTHAFSARMDHTSGMRRKLGALLGVGLLGSLRPGHHCSRANADADTRKPCTGR</sequence>
<proteinExistence type="predicted"/>
<protein>
    <submittedName>
        <fullName evidence="2">Uncharacterized protein</fullName>
    </submittedName>
</protein>
<organism evidence="2 3">
    <name type="scientific">Deinococcus arenicola</name>
    <dbReference type="NCBI Taxonomy" id="2994950"/>
    <lineage>
        <taxon>Bacteria</taxon>
        <taxon>Thermotogati</taxon>
        <taxon>Deinococcota</taxon>
        <taxon>Deinococci</taxon>
        <taxon>Deinococcales</taxon>
        <taxon>Deinococcaceae</taxon>
        <taxon>Deinococcus</taxon>
    </lineage>
</organism>
<dbReference type="EMBL" id="JAPMIV010000011">
    <property type="protein sequence ID" value="MDV6374570.1"/>
    <property type="molecule type" value="Genomic_DNA"/>
</dbReference>
<evidence type="ECO:0000313" key="3">
    <source>
        <dbReference type="Proteomes" id="UP001276150"/>
    </source>
</evidence>
<reference evidence="2 3" key="1">
    <citation type="submission" date="2022-11" db="EMBL/GenBank/DDBJ databases">
        <title>Deinococcus ZS9-10, Low Temperature and Draught-tolerating, UV-resistant Bacteria from Continental Antarctica.</title>
        <authorList>
            <person name="Cheng L."/>
        </authorList>
    </citation>
    <scope>NUCLEOTIDE SEQUENCE [LARGE SCALE GENOMIC DNA]</scope>
    <source>
        <strain evidence="2 3">ZS9-10</strain>
    </source>
</reference>
<dbReference type="RefSeq" id="WP_317639887.1">
    <property type="nucleotide sequence ID" value="NZ_JAPMIV010000011.1"/>
</dbReference>
<accession>A0ABU4DRS1</accession>
<feature type="region of interest" description="Disordered" evidence="1">
    <location>
        <begin position="37"/>
        <end position="58"/>
    </location>
</feature>
<name>A0ABU4DRS1_9DEIO</name>
<keyword evidence="3" id="KW-1185">Reference proteome</keyword>
<evidence type="ECO:0000313" key="2">
    <source>
        <dbReference type="EMBL" id="MDV6374570.1"/>
    </source>
</evidence>
<feature type="compositionally biased region" description="Basic and acidic residues" evidence="1">
    <location>
        <begin position="47"/>
        <end position="58"/>
    </location>
</feature>
<comment type="caution">
    <text evidence="2">The sequence shown here is derived from an EMBL/GenBank/DDBJ whole genome shotgun (WGS) entry which is preliminary data.</text>
</comment>
<evidence type="ECO:0000256" key="1">
    <source>
        <dbReference type="SAM" id="MobiDB-lite"/>
    </source>
</evidence>